<dbReference type="Proteomes" id="UP001163115">
    <property type="component" value="Chromosome"/>
</dbReference>
<dbReference type="InterPro" id="IPR028349">
    <property type="entry name" value="PafC-like"/>
</dbReference>
<evidence type="ECO:0000256" key="2">
    <source>
        <dbReference type="ARBA" id="ARBA00023163"/>
    </source>
</evidence>
<dbReference type="RefSeq" id="WP_268114953.1">
    <property type="nucleotide sequence ID" value="NZ_CP113524.1"/>
</dbReference>
<dbReference type="Pfam" id="PF25583">
    <property type="entry name" value="WCX"/>
    <property type="match status" value="1"/>
</dbReference>
<dbReference type="PROSITE" id="PS51000">
    <property type="entry name" value="HTH_DEOR_2"/>
    <property type="match status" value="1"/>
</dbReference>
<dbReference type="InterPro" id="IPR057727">
    <property type="entry name" value="WCX_dom"/>
</dbReference>
<keyword evidence="1" id="KW-0805">Transcription regulation</keyword>
<sequence>MRLHRLLGILSILLSRDTISAKELSDKFQVSLRTIYRDIKAIEEAGIPLYAIPGTGGGIGIVKEYKLNKTALTVDEINYLMAGVSGLKTVTDPEKLQILLTKLSPADSYFAADSDILIDFSAWNKNATEALKQSINLIRMAIMNSSYLKIKYISSHQKSELKIAPYKVIFKNAAWYLYGKSTISSEHHFYKINRIEKIELINEHFIPGNAEVPTDWDDDFTNDRGEKIVLSFEQSMEYRVIDIFGKENYEKGENDSIIVTFHCSDKEWLIHFILGFGLTVKIIHPIELKEEYLEYLKNLIILNDC</sequence>
<dbReference type="InterPro" id="IPR013196">
    <property type="entry name" value="HTH_11"/>
</dbReference>
<evidence type="ECO:0000313" key="5">
    <source>
        <dbReference type="Proteomes" id="UP001163115"/>
    </source>
</evidence>
<name>A0ABY7AA64_9FIRM</name>
<dbReference type="PIRSF" id="PIRSF016838">
    <property type="entry name" value="PafC"/>
    <property type="match status" value="1"/>
</dbReference>
<keyword evidence="5" id="KW-1185">Reference proteome</keyword>
<dbReference type="InterPro" id="IPR036388">
    <property type="entry name" value="WH-like_DNA-bd_sf"/>
</dbReference>
<evidence type="ECO:0000259" key="3">
    <source>
        <dbReference type="PROSITE" id="PS51000"/>
    </source>
</evidence>
<dbReference type="InterPro" id="IPR026881">
    <property type="entry name" value="WYL_dom"/>
</dbReference>
<dbReference type="SUPFAM" id="SSF46785">
    <property type="entry name" value="Winged helix' DNA-binding domain"/>
    <property type="match status" value="1"/>
</dbReference>
<dbReference type="EMBL" id="CP113524">
    <property type="protein sequence ID" value="WAJ23565.1"/>
    <property type="molecule type" value="Genomic_DNA"/>
</dbReference>
<keyword evidence="2" id="KW-0804">Transcription</keyword>
<organism evidence="4 5">
    <name type="scientific">Lacrimispora xylanolytica</name>
    <dbReference type="NCBI Taxonomy" id="29375"/>
    <lineage>
        <taxon>Bacteria</taxon>
        <taxon>Bacillati</taxon>
        <taxon>Bacillota</taxon>
        <taxon>Clostridia</taxon>
        <taxon>Lachnospirales</taxon>
        <taxon>Lachnospiraceae</taxon>
        <taxon>Lacrimispora</taxon>
    </lineage>
</organism>
<dbReference type="PROSITE" id="PS52050">
    <property type="entry name" value="WYL"/>
    <property type="match status" value="1"/>
</dbReference>
<dbReference type="InterPro" id="IPR001034">
    <property type="entry name" value="DeoR_HTH"/>
</dbReference>
<evidence type="ECO:0000313" key="4">
    <source>
        <dbReference type="EMBL" id="WAJ23565.1"/>
    </source>
</evidence>
<dbReference type="Pfam" id="PF13280">
    <property type="entry name" value="WYL"/>
    <property type="match status" value="1"/>
</dbReference>
<accession>A0ABY7AA64</accession>
<evidence type="ECO:0000256" key="1">
    <source>
        <dbReference type="ARBA" id="ARBA00023015"/>
    </source>
</evidence>
<dbReference type="InterPro" id="IPR051534">
    <property type="entry name" value="CBASS_pafABC_assoc_protein"/>
</dbReference>
<protein>
    <submittedName>
        <fullName evidence="4">WYL domain-containing protein</fullName>
    </submittedName>
</protein>
<reference evidence="4" key="1">
    <citation type="submission" date="2022-11" db="EMBL/GenBank/DDBJ databases">
        <title>Lacrimispora xylanolytica sy1, complete genome.</title>
        <authorList>
            <person name="Choi S."/>
        </authorList>
    </citation>
    <scope>NUCLEOTIDE SEQUENCE</scope>
    <source>
        <strain evidence="4">Sy1</strain>
    </source>
</reference>
<dbReference type="PANTHER" id="PTHR34580:SF1">
    <property type="entry name" value="PROTEIN PAFC"/>
    <property type="match status" value="1"/>
</dbReference>
<dbReference type="Pfam" id="PF08279">
    <property type="entry name" value="HTH_11"/>
    <property type="match status" value="1"/>
</dbReference>
<dbReference type="PANTHER" id="PTHR34580">
    <property type="match status" value="1"/>
</dbReference>
<gene>
    <name evidence="4" type="ORF">OW255_18705</name>
</gene>
<feature type="domain" description="HTH deoR-type" evidence="3">
    <location>
        <begin position="2"/>
        <end position="61"/>
    </location>
</feature>
<dbReference type="Gene3D" id="1.10.10.10">
    <property type="entry name" value="Winged helix-like DNA-binding domain superfamily/Winged helix DNA-binding domain"/>
    <property type="match status" value="1"/>
</dbReference>
<dbReference type="InterPro" id="IPR036390">
    <property type="entry name" value="WH_DNA-bd_sf"/>
</dbReference>
<proteinExistence type="predicted"/>